<feature type="transmembrane region" description="Helical" evidence="1">
    <location>
        <begin position="6"/>
        <end position="22"/>
    </location>
</feature>
<evidence type="ECO:0000313" key="2">
    <source>
        <dbReference type="EMBL" id="KRL89427.1"/>
    </source>
</evidence>
<proteinExistence type="predicted"/>
<dbReference type="Proteomes" id="UP000050816">
    <property type="component" value="Unassembled WGS sequence"/>
</dbReference>
<gene>
    <name evidence="2" type="ORF">FC43_GL001762</name>
</gene>
<reference evidence="2 3" key="1">
    <citation type="journal article" date="2015" name="Genome Announc.">
        <title>Expanding the biotechnology potential of lactobacilli through comparative genomics of 213 strains and associated genera.</title>
        <authorList>
            <person name="Sun Z."/>
            <person name="Harris H.M."/>
            <person name="McCann A."/>
            <person name="Guo C."/>
            <person name="Argimon S."/>
            <person name="Zhang W."/>
            <person name="Yang X."/>
            <person name="Jeffery I.B."/>
            <person name="Cooney J.C."/>
            <person name="Kagawa T.F."/>
            <person name="Liu W."/>
            <person name="Song Y."/>
            <person name="Salvetti E."/>
            <person name="Wrobel A."/>
            <person name="Rasinkangas P."/>
            <person name="Parkhill J."/>
            <person name="Rea M.C."/>
            <person name="O'Sullivan O."/>
            <person name="Ritari J."/>
            <person name="Douillard F.P."/>
            <person name="Paul Ross R."/>
            <person name="Yang R."/>
            <person name="Briner A.E."/>
            <person name="Felis G.E."/>
            <person name="de Vos W.M."/>
            <person name="Barrangou R."/>
            <person name="Klaenhammer T.R."/>
            <person name="Caufield P.W."/>
            <person name="Cui Y."/>
            <person name="Zhang H."/>
            <person name="O'Toole P.W."/>
        </authorList>
    </citation>
    <scope>NUCLEOTIDE SEQUENCE [LARGE SCALE GENOMIC DNA]</scope>
    <source>
        <strain evidence="2 3">DSM 15946</strain>
    </source>
</reference>
<name>A0A0R1UEG2_9LACO</name>
<evidence type="ECO:0008006" key="4">
    <source>
        <dbReference type="Google" id="ProtNLM"/>
    </source>
</evidence>
<dbReference type="PATRIC" id="fig|1423760.3.peg.1837"/>
<sequence>MIVFTNLLIIALIVGYAGWQLTKTFKRAKKGKCAACAYDCVLKKAAASRSDSAKI</sequence>
<dbReference type="RefSeq" id="WP_019206205.1">
    <property type="nucleotide sequence ID" value="NZ_AZFK01000047.1"/>
</dbReference>
<dbReference type="AlphaFoldDB" id="A0A0R1UEG2"/>
<comment type="caution">
    <text evidence="2">The sequence shown here is derived from an EMBL/GenBank/DDBJ whole genome shotgun (WGS) entry which is preliminary data.</text>
</comment>
<keyword evidence="1" id="KW-0472">Membrane</keyword>
<dbReference type="EMBL" id="AZFK01000047">
    <property type="protein sequence ID" value="KRL89427.1"/>
    <property type="molecule type" value="Genomic_DNA"/>
</dbReference>
<keyword evidence="1" id="KW-0812">Transmembrane</keyword>
<dbReference type="GeneID" id="82934769"/>
<accession>A0A0R1UEG2</accession>
<evidence type="ECO:0000313" key="3">
    <source>
        <dbReference type="Proteomes" id="UP000050816"/>
    </source>
</evidence>
<keyword evidence="1" id="KW-1133">Transmembrane helix</keyword>
<protein>
    <recommendedName>
        <fullName evidence="4">FeoB-associated Cys-rich membrane protein</fullName>
    </recommendedName>
</protein>
<dbReference type="Pfam" id="PF12669">
    <property type="entry name" value="FeoB_associated"/>
    <property type="match status" value="1"/>
</dbReference>
<evidence type="ECO:0000256" key="1">
    <source>
        <dbReference type="SAM" id="Phobius"/>
    </source>
</evidence>
<organism evidence="2 3">
    <name type="scientific">Limosilactobacillus ingluviei DSM 15946</name>
    <dbReference type="NCBI Taxonomy" id="1423760"/>
    <lineage>
        <taxon>Bacteria</taxon>
        <taxon>Bacillati</taxon>
        <taxon>Bacillota</taxon>
        <taxon>Bacilli</taxon>
        <taxon>Lactobacillales</taxon>
        <taxon>Lactobacillaceae</taxon>
        <taxon>Limosilactobacillus</taxon>
    </lineage>
</organism>